<accession>A0A0J0XDK1</accession>
<dbReference type="AlphaFoldDB" id="A0A0J0XDK1"/>
<comment type="similarity">
    <text evidence="1">Belongs to the polysaccharide lyase 8 family.</text>
</comment>
<keyword evidence="3 7" id="KW-0456">Lyase</keyword>
<feature type="domain" description="Polysaccharide lyase 8 N-terminal alpha-helical" evidence="6">
    <location>
        <begin position="55"/>
        <end position="307"/>
    </location>
</feature>
<protein>
    <submittedName>
        <fullName evidence="7">Polysaccharide lyase family 8 protein</fullName>
    </submittedName>
</protein>
<dbReference type="InterPro" id="IPR014718">
    <property type="entry name" value="GH-type_carb-bd"/>
</dbReference>
<dbReference type="SUPFAM" id="SSF48230">
    <property type="entry name" value="Chondroitin AC/alginate lyase"/>
    <property type="match status" value="1"/>
</dbReference>
<keyword evidence="8" id="KW-1185">Reference proteome</keyword>
<dbReference type="InterPro" id="IPR012970">
    <property type="entry name" value="Lyase_8_alpha_N"/>
</dbReference>
<evidence type="ECO:0000256" key="3">
    <source>
        <dbReference type="ARBA" id="ARBA00023239"/>
    </source>
</evidence>
<dbReference type="Pfam" id="PF02278">
    <property type="entry name" value="Lyase_8"/>
    <property type="match status" value="1"/>
</dbReference>
<evidence type="ECO:0000313" key="8">
    <source>
        <dbReference type="Proteomes" id="UP000053611"/>
    </source>
</evidence>
<evidence type="ECO:0000259" key="6">
    <source>
        <dbReference type="Pfam" id="PF08124"/>
    </source>
</evidence>
<dbReference type="InterPro" id="IPR008929">
    <property type="entry name" value="Chondroitin_lyas"/>
</dbReference>
<gene>
    <name evidence="7" type="ORF">CC85DRAFT_251625</name>
</gene>
<dbReference type="SUPFAM" id="SSF74650">
    <property type="entry name" value="Galactose mutarotase-like"/>
    <property type="match status" value="1"/>
</dbReference>
<dbReference type="EMBL" id="KQ087268">
    <property type="protein sequence ID" value="KLT39175.1"/>
    <property type="molecule type" value="Genomic_DNA"/>
</dbReference>
<evidence type="ECO:0000313" key="7">
    <source>
        <dbReference type="EMBL" id="KLT39175.1"/>
    </source>
</evidence>
<dbReference type="GO" id="GO:0030246">
    <property type="term" value="F:carbohydrate binding"/>
    <property type="evidence" value="ECO:0007669"/>
    <property type="project" value="InterPro"/>
</dbReference>
<dbReference type="Gene3D" id="2.60.220.10">
    <property type="entry name" value="Polysaccharide lyase family 8-like, C-terminal"/>
    <property type="match status" value="1"/>
</dbReference>
<dbReference type="InterPro" id="IPR038970">
    <property type="entry name" value="Lyase_8"/>
</dbReference>
<evidence type="ECO:0000256" key="2">
    <source>
        <dbReference type="ARBA" id="ARBA00022729"/>
    </source>
</evidence>
<evidence type="ECO:0000259" key="5">
    <source>
        <dbReference type="Pfam" id="PF02278"/>
    </source>
</evidence>
<dbReference type="GO" id="GO:0005975">
    <property type="term" value="P:carbohydrate metabolic process"/>
    <property type="evidence" value="ECO:0007669"/>
    <property type="project" value="InterPro"/>
</dbReference>
<dbReference type="RefSeq" id="XP_018275666.1">
    <property type="nucleotide sequence ID" value="XM_018420541.1"/>
</dbReference>
<dbReference type="Gene3D" id="1.50.10.100">
    <property type="entry name" value="Chondroitin AC/alginate lyase"/>
    <property type="match status" value="1"/>
</dbReference>
<reference evidence="7 8" key="1">
    <citation type="submission" date="2015-03" db="EMBL/GenBank/DDBJ databases">
        <title>Genomics and transcriptomics of the oil-accumulating basidiomycete yeast T. oleaginosus allow insights into substrate utilization and the diverse evolutionary trajectories of mating systems in fungi.</title>
        <authorList>
            <consortium name="DOE Joint Genome Institute"/>
            <person name="Kourist R."/>
            <person name="Kracht O."/>
            <person name="Bracharz F."/>
            <person name="Lipzen A."/>
            <person name="Nolan M."/>
            <person name="Ohm R."/>
            <person name="Grigoriev I."/>
            <person name="Sun S."/>
            <person name="Heitman J."/>
            <person name="Bruck T."/>
            <person name="Nowrousian M."/>
        </authorList>
    </citation>
    <scope>NUCLEOTIDE SEQUENCE [LARGE SCALE GENOMIC DNA]</scope>
    <source>
        <strain evidence="7 8">IBC0246</strain>
    </source>
</reference>
<dbReference type="InterPro" id="IPR003159">
    <property type="entry name" value="Lyase_8_central_dom"/>
</dbReference>
<dbReference type="PANTHER" id="PTHR38481:SF1">
    <property type="entry name" value="HYALURONATE LYASE"/>
    <property type="match status" value="1"/>
</dbReference>
<name>A0A0J0XDK1_9TREE</name>
<dbReference type="GO" id="GO:0016837">
    <property type="term" value="F:carbon-oxygen lyase activity, acting on polysaccharides"/>
    <property type="evidence" value="ECO:0007669"/>
    <property type="project" value="UniProtKB-ARBA"/>
</dbReference>
<evidence type="ECO:0000256" key="4">
    <source>
        <dbReference type="SAM" id="SignalP"/>
    </source>
</evidence>
<dbReference type="InterPro" id="IPR011071">
    <property type="entry name" value="Lyase_8-like_C"/>
</dbReference>
<dbReference type="OrthoDB" id="5980780at2759"/>
<feature type="domain" description="Polysaccharide lyase family 8 central" evidence="5">
    <location>
        <begin position="382"/>
        <end position="630"/>
    </location>
</feature>
<dbReference type="Gene3D" id="2.70.98.10">
    <property type="match status" value="1"/>
</dbReference>
<dbReference type="SUPFAM" id="SSF49863">
    <property type="entry name" value="Hyaluronate lyase-like, C-terminal domain"/>
    <property type="match status" value="1"/>
</dbReference>
<feature type="chain" id="PRO_5005245833" evidence="4">
    <location>
        <begin position="20"/>
        <end position="769"/>
    </location>
</feature>
<sequence>MLLTRLLAASAALSSLVKAQTKSDVDLILERRRIDMASFTTPAVMANVSMWLESQSDEGIWADVDYSLGCAARRANWPIQLHWIRVIALASAWSGLNPSAPVEYHGNEAFLAGALKGMDWWFARDYTNPGCTAEGGKPRPCPCGTPGTWNQNWFGNVILIPQLLSTGCLLVMPATLTDLQREKCFSIPNRAWELRDLNNPTFGVLTGANMVNVMQNSISMALFANNVTIVEEAFSRAMGSYLFADAPAQDGTHRDGSFLQHDGILYNGNYGKDALNAFIQLEGEAIGTAFAANDTVREAVATFIRGSEWMIYADQSTRRLHWDFNTIGRFLAFHTSDLQASADINFNTSRLATAVADFTGANDLSSTVRRLQSNGSKPLTGNHAFYAADYMVHRRNNYVLANKMISSRSINTEYVNSANPYGFLLGQGTLFSYVTGNEYKDIQAGWDWHLIPGTTSILRAAPLRSDRVEFMGKLSYVGVVSNGEFGAGAMDYLDPADGSLAFRKAWFFFEDSVLVTTTSVVVNRTAAASDAPVITTLDQRTAADGTHVAVDGNAVDIQDQRNITGSTLLYAGNGYLSHGTPFNLTLSAGARTGNWSAISTSAAGVKTVDIFSAYTTVPSTAYSYEFFPDTNAHRLRRERRRPTTTPLDLGGVIGAASGRNHLALIFWPGAPLTATVPHRRWDLEVTVDTPVAVLFTTGRRRRIGRVLMVTVSDPSQAHTGVRITVRSAARRLRCGEGTCTETDRGVVLDLVLPTGGLGGSSVSVDIPYR</sequence>
<organism evidence="7 8">
    <name type="scientific">Cutaneotrichosporon oleaginosum</name>
    <dbReference type="NCBI Taxonomy" id="879819"/>
    <lineage>
        <taxon>Eukaryota</taxon>
        <taxon>Fungi</taxon>
        <taxon>Dikarya</taxon>
        <taxon>Basidiomycota</taxon>
        <taxon>Agaricomycotina</taxon>
        <taxon>Tremellomycetes</taxon>
        <taxon>Trichosporonales</taxon>
        <taxon>Trichosporonaceae</taxon>
        <taxon>Cutaneotrichosporon</taxon>
    </lineage>
</organism>
<dbReference type="Pfam" id="PF08124">
    <property type="entry name" value="Lyase_8_N"/>
    <property type="match status" value="1"/>
</dbReference>
<keyword evidence="2 4" id="KW-0732">Signal</keyword>
<dbReference type="GO" id="GO:0005576">
    <property type="term" value="C:extracellular region"/>
    <property type="evidence" value="ECO:0007669"/>
    <property type="project" value="InterPro"/>
</dbReference>
<dbReference type="Proteomes" id="UP000053611">
    <property type="component" value="Unassembled WGS sequence"/>
</dbReference>
<dbReference type="PANTHER" id="PTHR38481">
    <property type="entry name" value="HYALURONATE LYASE"/>
    <property type="match status" value="1"/>
</dbReference>
<dbReference type="GeneID" id="28981144"/>
<feature type="signal peptide" evidence="4">
    <location>
        <begin position="1"/>
        <end position="19"/>
    </location>
</feature>
<evidence type="ECO:0000256" key="1">
    <source>
        <dbReference type="ARBA" id="ARBA00006699"/>
    </source>
</evidence>
<dbReference type="InterPro" id="IPR011013">
    <property type="entry name" value="Gal_mutarotase_sf_dom"/>
</dbReference>
<proteinExistence type="inferred from homology"/>